<dbReference type="AlphaFoldDB" id="A0A0A8ZTZ0"/>
<reference evidence="1" key="2">
    <citation type="journal article" date="2015" name="Data Brief">
        <title>Shoot transcriptome of the giant reed, Arundo donax.</title>
        <authorList>
            <person name="Barrero R.A."/>
            <person name="Guerrero F.D."/>
            <person name="Moolhuijzen P."/>
            <person name="Goolsby J.A."/>
            <person name="Tidwell J."/>
            <person name="Bellgard S.E."/>
            <person name="Bellgard M.I."/>
        </authorList>
    </citation>
    <scope>NUCLEOTIDE SEQUENCE</scope>
    <source>
        <tissue evidence="1">Shoot tissue taken approximately 20 cm above the soil surface</tissue>
    </source>
</reference>
<reference evidence="1" key="1">
    <citation type="submission" date="2014-09" db="EMBL/GenBank/DDBJ databases">
        <authorList>
            <person name="Magalhaes I.L.F."/>
            <person name="Oliveira U."/>
            <person name="Santos F.R."/>
            <person name="Vidigal T.H.D.A."/>
            <person name="Brescovit A.D."/>
            <person name="Santos A.J."/>
        </authorList>
    </citation>
    <scope>NUCLEOTIDE SEQUENCE</scope>
    <source>
        <tissue evidence="1">Shoot tissue taken approximately 20 cm above the soil surface</tissue>
    </source>
</reference>
<proteinExistence type="predicted"/>
<accession>A0A0A8ZTZ0</accession>
<name>A0A0A8ZTZ0_ARUDO</name>
<sequence length="64" mass="7314">MMRPLMPLISLNSVIIANREEQLPVSRAHDQANHTSKVTLLLFLYGDGWKIDGGRYSSVKQIRF</sequence>
<dbReference type="EMBL" id="GBRH01255629">
    <property type="protein sequence ID" value="JAD42266.1"/>
    <property type="molecule type" value="Transcribed_RNA"/>
</dbReference>
<organism evidence="1">
    <name type="scientific">Arundo donax</name>
    <name type="common">Giant reed</name>
    <name type="synonym">Donax arundinaceus</name>
    <dbReference type="NCBI Taxonomy" id="35708"/>
    <lineage>
        <taxon>Eukaryota</taxon>
        <taxon>Viridiplantae</taxon>
        <taxon>Streptophyta</taxon>
        <taxon>Embryophyta</taxon>
        <taxon>Tracheophyta</taxon>
        <taxon>Spermatophyta</taxon>
        <taxon>Magnoliopsida</taxon>
        <taxon>Liliopsida</taxon>
        <taxon>Poales</taxon>
        <taxon>Poaceae</taxon>
        <taxon>PACMAD clade</taxon>
        <taxon>Arundinoideae</taxon>
        <taxon>Arundineae</taxon>
        <taxon>Arundo</taxon>
    </lineage>
</organism>
<evidence type="ECO:0000313" key="1">
    <source>
        <dbReference type="EMBL" id="JAD42266.1"/>
    </source>
</evidence>
<protein>
    <submittedName>
        <fullName evidence="1">Uncharacterized protein</fullName>
    </submittedName>
</protein>